<evidence type="ECO:0000256" key="1">
    <source>
        <dbReference type="SAM" id="MobiDB-lite"/>
    </source>
</evidence>
<gene>
    <name evidence="2" type="ORF">GCM10011494_26380</name>
</gene>
<proteinExistence type="predicted"/>
<keyword evidence="3" id="KW-1185">Reference proteome</keyword>
<dbReference type="AlphaFoldDB" id="A0A916X672"/>
<feature type="region of interest" description="Disordered" evidence="1">
    <location>
        <begin position="82"/>
        <end position="101"/>
    </location>
</feature>
<feature type="region of interest" description="Disordered" evidence="1">
    <location>
        <begin position="132"/>
        <end position="157"/>
    </location>
</feature>
<protein>
    <submittedName>
        <fullName evidence="2">Uncharacterized protein</fullName>
    </submittedName>
</protein>
<organism evidence="2 3">
    <name type="scientific">Novosphingobium endophyticum</name>
    <dbReference type="NCBI Taxonomy" id="1955250"/>
    <lineage>
        <taxon>Bacteria</taxon>
        <taxon>Pseudomonadati</taxon>
        <taxon>Pseudomonadota</taxon>
        <taxon>Alphaproteobacteria</taxon>
        <taxon>Sphingomonadales</taxon>
        <taxon>Sphingomonadaceae</taxon>
        <taxon>Novosphingobium</taxon>
    </lineage>
</organism>
<evidence type="ECO:0000313" key="3">
    <source>
        <dbReference type="Proteomes" id="UP000608154"/>
    </source>
</evidence>
<dbReference type="Proteomes" id="UP000608154">
    <property type="component" value="Unassembled WGS sequence"/>
</dbReference>
<name>A0A916X672_9SPHN</name>
<comment type="caution">
    <text evidence="2">The sequence shown here is derived from an EMBL/GenBank/DDBJ whole genome shotgun (WGS) entry which is preliminary data.</text>
</comment>
<feature type="region of interest" description="Disordered" evidence="1">
    <location>
        <begin position="1"/>
        <end position="20"/>
    </location>
</feature>
<sequence>MRSAHRHQAPCQIAPPERHRVQEAQGRNRAIDGARTGAALVLVDLEIAQILRRRRVGRTAEVGGKAPDVADVLFLRARQQARKASHYRASPPHATLPRERVRPCWRQQPGGMPAIDGSKLRTSAPFDVALARQRPGLPSNTHSDKDGGWKTSLPNRF</sequence>
<dbReference type="EMBL" id="BMHK01000018">
    <property type="protein sequence ID" value="GGC06497.1"/>
    <property type="molecule type" value="Genomic_DNA"/>
</dbReference>
<reference evidence="2" key="2">
    <citation type="submission" date="2020-09" db="EMBL/GenBank/DDBJ databases">
        <authorList>
            <person name="Sun Q."/>
            <person name="Zhou Y."/>
        </authorList>
    </citation>
    <scope>NUCLEOTIDE SEQUENCE</scope>
    <source>
        <strain evidence="2">CGMCC 1.15095</strain>
    </source>
</reference>
<accession>A0A916X672</accession>
<evidence type="ECO:0000313" key="2">
    <source>
        <dbReference type="EMBL" id="GGC06497.1"/>
    </source>
</evidence>
<reference evidence="2" key="1">
    <citation type="journal article" date="2014" name="Int. J. Syst. Evol. Microbiol.">
        <title>Complete genome sequence of Corynebacterium casei LMG S-19264T (=DSM 44701T), isolated from a smear-ripened cheese.</title>
        <authorList>
            <consortium name="US DOE Joint Genome Institute (JGI-PGF)"/>
            <person name="Walter F."/>
            <person name="Albersmeier A."/>
            <person name="Kalinowski J."/>
            <person name="Ruckert C."/>
        </authorList>
    </citation>
    <scope>NUCLEOTIDE SEQUENCE</scope>
    <source>
        <strain evidence="2">CGMCC 1.15095</strain>
    </source>
</reference>